<keyword evidence="1" id="KW-0812">Transmembrane</keyword>
<gene>
    <name evidence="2" type="ORF">FYJ24_08095</name>
</gene>
<keyword evidence="3" id="KW-1185">Reference proteome</keyword>
<accession>A0A6N7W888</accession>
<proteinExistence type="predicted"/>
<reference evidence="2 3" key="1">
    <citation type="submission" date="2019-08" db="EMBL/GenBank/DDBJ databases">
        <title>In-depth cultivation of the pig gut microbiome towards novel bacterial diversity and tailored functional studies.</title>
        <authorList>
            <person name="Wylensek D."/>
            <person name="Hitch T.C.A."/>
            <person name="Clavel T."/>
        </authorList>
    </citation>
    <scope>NUCLEOTIDE SEQUENCE [LARGE SCALE GENOMIC DNA]</scope>
    <source>
        <strain evidence="2 3">WB03_NA08</strain>
    </source>
</reference>
<sequence length="353" mass="38459">MLTVVLALLAKVLPEVLSEGDWSDPLPDPTWFEGSEELAYLLNIVLSVGLVLALFVIAAIPSALTTWAIHRDGISRIIATAIVYLYGLVVLPLSAAFFLSRDAWYVFALNSGLALAALLFTLLGIGSVLSWSVRQSLREIRTMGLLMGRVLPVLMIVIVFAFFDASFWQVTREITGVRLTLVGIVFLAMGMAVSYPIGRRQLIGLLSEEAVQQKSPLTAGERINLVVVFVLAMFFQIVIFTFLTAVFLVVLGEIAFTPELISSWAGKDPSSARFLGLPLSVDASLLKTSVFLAFISSLNFLVSVATNKEYRDSFYGPILTRMRQALDLRSPVPSSGAGYVPVMEPDNSQKSGT</sequence>
<dbReference type="Proteomes" id="UP000470875">
    <property type="component" value="Unassembled WGS sequence"/>
</dbReference>
<comment type="caution">
    <text evidence="2">The sequence shown here is derived from an EMBL/GenBank/DDBJ whole genome shotgun (WGS) entry which is preliminary data.</text>
</comment>
<feature type="transmembrane region" description="Helical" evidence="1">
    <location>
        <begin position="223"/>
        <end position="250"/>
    </location>
</feature>
<dbReference type="RefSeq" id="WP_154545360.1">
    <property type="nucleotide sequence ID" value="NZ_VULO01000009.1"/>
</dbReference>
<protein>
    <submittedName>
        <fullName evidence="2">Uncharacterized protein</fullName>
    </submittedName>
</protein>
<feature type="transmembrane region" description="Helical" evidence="1">
    <location>
        <begin position="104"/>
        <end position="129"/>
    </location>
</feature>
<dbReference type="EMBL" id="VULO01000009">
    <property type="protein sequence ID" value="MSS84723.1"/>
    <property type="molecule type" value="Genomic_DNA"/>
</dbReference>
<organism evidence="2 3">
    <name type="scientific">Scrofimicrobium canadense</name>
    <dbReference type="NCBI Taxonomy" id="2652290"/>
    <lineage>
        <taxon>Bacteria</taxon>
        <taxon>Bacillati</taxon>
        <taxon>Actinomycetota</taxon>
        <taxon>Actinomycetes</taxon>
        <taxon>Actinomycetales</taxon>
        <taxon>Actinomycetaceae</taxon>
        <taxon>Scrofimicrobium</taxon>
    </lineage>
</organism>
<evidence type="ECO:0000313" key="3">
    <source>
        <dbReference type="Proteomes" id="UP000470875"/>
    </source>
</evidence>
<feature type="transmembrane region" description="Helical" evidence="1">
    <location>
        <begin position="176"/>
        <end position="197"/>
    </location>
</feature>
<feature type="transmembrane region" description="Helical" evidence="1">
    <location>
        <begin position="150"/>
        <end position="170"/>
    </location>
</feature>
<evidence type="ECO:0000256" key="1">
    <source>
        <dbReference type="SAM" id="Phobius"/>
    </source>
</evidence>
<dbReference type="AlphaFoldDB" id="A0A6N7W888"/>
<keyword evidence="1" id="KW-1133">Transmembrane helix</keyword>
<feature type="transmembrane region" description="Helical" evidence="1">
    <location>
        <begin position="285"/>
        <end position="305"/>
    </location>
</feature>
<feature type="transmembrane region" description="Helical" evidence="1">
    <location>
        <begin position="38"/>
        <end position="65"/>
    </location>
</feature>
<keyword evidence="1" id="KW-0472">Membrane</keyword>
<feature type="transmembrane region" description="Helical" evidence="1">
    <location>
        <begin position="77"/>
        <end position="98"/>
    </location>
</feature>
<evidence type="ECO:0000313" key="2">
    <source>
        <dbReference type="EMBL" id="MSS84723.1"/>
    </source>
</evidence>
<name>A0A6N7W888_9ACTO</name>